<evidence type="ECO:0000256" key="4">
    <source>
        <dbReference type="ARBA" id="ARBA00022692"/>
    </source>
</evidence>
<feature type="transmembrane region" description="Helical" evidence="7">
    <location>
        <begin position="12"/>
        <end position="34"/>
    </location>
</feature>
<keyword evidence="5 7" id="KW-1133">Transmembrane helix</keyword>
<dbReference type="GO" id="GO:0005886">
    <property type="term" value="C:plasma membrane"/>
    <property type="evidence" value="ECO:0007669"/>
    <property type="project" value="UniProtKB-SubCell"/>
</dbReference>
<feature type="domain" description="Glycine transporter" evidence="8">
    <location>
        <begin position="104"/>
        <end position="175"/>
    </location>
</feature>
<dbReference type="RefSeq" id="WP_147646179.1">
    <property type="nucleotide sequence ID" value="NZ_CP042806.1"/>
</dbReference>
<feature type="transmembrane region" description="Helical" evidence="7">
    <location>
        <begin position="130"/>
        <end position="149"/>
    </location>
</feature>
<comment type="similarity">
    <text evidence="2">Belongs to the UPF0126 family.</text>
</comment>
<dbReference type="PANTHER" id="PTHR30506">
    <property type="entry name" value="INNER MEMBRANE PROTEIN"/>
    <property type="match status" value="1"/>
</dbReference>
<feature type="transmembrane region" description="Helical" evidence="7">
    <location>
        <begin position="99"/>
        <end position="118"/>
    </location>
</feature>
<keyword evidence="6 7" id="KW-0472">Membrane</keyword>
<feature type="transmembrane region" description="Helical" evidence="7">
    <location>
        <begin position="40"/>
        <end position="61"/>
    </location>
</feature>
<reference evidence="9 10" key="1">
    <citation type="submission" date="2019-08" db="EMBL/GenBank/DDBJ databases">
        <title>Complete genome sequence of Terriglobus albidus strain ORNL.</title>
        <authorList>
            <person name="Podar M."/>
        </authorList>
    </citation>
    <scope>NUCLEOTIDE SEQUENCE [LARGE SCALE GENOMIC DNA]</scope>
    <source>
        <strain evidence="9 10">ORNL</strain>
    </source>
</reference>
<feature type="domain" description="Glycine transporter" evidence="8">
    <location>
        <begin position="16"/>
        <end position="90"/>
    </location>
</feature>
<evidence type="ECO:0000256" key="2">
    <source>
        <dbReference type="ARBA" id="ARBA00008193"/>
    </source>
</evidence>
<gene>
    <name evidence="9" type="ORF">FTW19_02555</name>
</gene>
<feature type="transmembrane region" description="Helical" evidence="7">
    <location>
        <begin position="73"/>
        <end position="93"/>
    </location>
</feature>
<evidence type="ECO:0000256" key="5">
    <source>
        <dbReference type="ARBA" id="ARBA00022989"/>
    </source>
</evidence>
<dbReference type="OrthoDB" id="9791874at2"/>
<feature type="transmembrane region" description="Helical" evidence="7">
    <location>
        <begin position="161"/>
        <end position="180"/>
    </location>
</feature>
<dbReference type="PANTHER" id="PTHR30506:SF3">
    <property type="entry name" value="UPF0126 INNER MEMBRANE PROTEIN YADS-RELATED"/>
    <property type="match status" value="1"/>
</dbReference>
<evidence type="ECO:0000313" key="9">
    <source>
        <dbReference type="EMBL" id="QEE26983.1"/>
    </source>
</evidence>
<dbReference type="EMBL" id="CP042806">
    <property type="protein sequence ID" value="QEE26983.1"/>
    <property type="molecule type" value="Genomic_DNA"/>
</dbReference>
<comment type="subcellular location">
    <subcellularLocation>
        <location evidence="1">Cell membrane</location>
        <topology evidence="1">Multi-pass membrane protein</topology>
    </subcellularLocation>
</comment>
<keyword evidence="4 7" id="KW-0812">Transmembrane</keyword>
<evidence type="ECO:0000256" key="1">
    <source>
        <dbReference type="ARBA" id="ARBA00004651"/>
    </source>
</evidence>
<dbReference type="AlphaFoldDB" id="A0A5B9E3P4"/>
<dbReference type="KEGG" id="talb:FTW19_02555"/>
<accession>A0A5B9E3P4</accession>
<evidence type="ECO:0000256" key="3">
    <source>
        <dbReference type="ARBA" id="ARBA00022475"/>
    </source>
</evidence>
<evidence type="ECO:0000313" key="10">
    <source>
        <dbReference type="Proteomes" id="UP000321820"/>
    </source>
</evidence>
<proteinExistence type="inferred from homology"/>
<keyword evidence="3" id="KW-1003">Cell membrane</keyword>
<evidence type="ECO:0000259" key="8">
    <source>
        <dbReference type="Pfam" id="PF03458"/>
    </source>
</evidence>
<organism evidence="9 10">
    <name type="scientific">Terriglobus albidus</name>
    <dbReference type="NCBI Taxonomy" id="1592106"/>
    <lineage>
        <taxon>Bacteria</taxon>
        <taxon>Pseudomonadati</taxon>
        <taxon>Acidobacteriota</taxon>
        <taxon>Terriglobia</taxon>
        <taxon>Terriglobales</taxon>
        <taxon>Acidobacteriaceae</taxon>
        <taxon>Terriglobus</taxon>
    </lineage>
</organism>
<protein>
    <submittedName>
        <fullName evidence="9">Trimeric intracellular cation channel family protein</fullName>
    </submittedName>
</protein>
<dbReference type="Proteomes" id="UP000321820">
    <property type="component" value="Chromosome"/>
</dbReference>
<name>A0A5B9E3P4_9BACT</name>
<dbReference type="Pfam" id="PF03458">
    <property type="entry name" value="Gly_transporter"/>
    <property type="match status" value="2"/>
</dbReference>
<evidence type="ECO:0000256" key="6">
    <source>
        <dbReference type="ARBA" id="ARBA00023136"/>
    </source>
</evidence>
<feature type="transmembrane region" description="Helical" evidence="7">
    <location>
        <begin position="187"/>
        <end position="207"/>
    </location>
</feature>
<evidence type="ECO:0000256" key="7">
    <source>
        <dbReference type="SAM" id="Phobius"/>
    </source>
</evidence>
<keyword evidence="10" id="KW-1185">Reference proteome</keyword>
<sequence>MDTPKLRRGLDLVLLTADFAGTLLFAMEGALAGIRGAMDLFGILVLAFTTAVGGGIVRDLLIGATPPASIKDWRYGAIAITGGMLAFVFHGTVAQQASSVLITALDAAGLSLFAIAGATKALEFGMHPMMAVLLGTITGCGGGTIRDIFLNTIPGILRTDIYASAALLGAAVMVISVRALRLHPSLAALAGGISCFVLRMLSVWQGWSLPKIGA</sequence>
<dbReference type="InterPro" id="IPR005115">
    <property type="entry name" value="Gly_transporter"/>
</dbReference>